<accession>A0A8D2JE28</accession>
<evidence type="ECO:0000256" key="1">
    <source>
        <dbReference type="SAM" id="MobiDB-lite"/>
    </source>
</evidence>
<dbReference type="PANTHER" id="PTHR47080:SF1">
    <property type="entry name" value="CHROMOSOME 16 OPEN READING FRAME 96"/>
    <property type="match status" value="1"/>
</dbReference>
<protein>
    <recommendedName>
        <fullName evidence="2">DUF4795 domain-containing protein</fullName>
    </recommendedName>
</protein>
<organism evidence="3 4">
    <name type="scientific">Varanus komodoensis</name>
    <name type="common">Komodo dragon</name>
    <dbReference type="NCBI Taxonomy" id="61221"/>
    <lineage>
        <taxon>Eukaryota</taxon>
        <taxon>Metazoa</taxon>
        <taxon>Chordata</taxon>
        <taxon>Craniata</taxon>
        <taxon>Vertebrata</taxon>
        <taxon>Euteleostomi</taxon>
        <taxon>Lepidosauria</taxon>
        <taxon>Squamata</taxon>
        <taxon>Bifurcata</taxon>
        <taxon>Unidentata</taxon>
        <taxon>Episquamata</taxon>
        <taxon>Toxicofera</taxon>
        <taxon>Anguimorpha</taxon>
        <taxon>Paleoanguimorpha</taxon>
        <taxon>Varanoidea</taxon>
        <taxon>Varanidae</taxon>
        <taxon>Varanus</taxon>
    </lineage>
</organism>
<name>A0A8D2JE28_VARKO</name>
<feature type="domain" description="DUF4795" evidence="2">
    <location>
        <begin position="17"/>
        <end position="94"/>
    </location>
</feature>
<proteinExistence type="predicted"/>
<dbReference type="Proteomes" id="UP000694545">
    <property type="component" value="Unplaced"/>
</dbReference>
<reference evidence="3" key="1">
    <citation type="submission" date="2025-08" db="UniProtKB">
        <authorList>
            <consortium name="Ensembl"/>
        </authorList>
    </citation>
    <scope>IDENTIFICATION</scope>
</reference>
<dbReference type="AlphaFoldDB" id="A0A8D2JE28"/>
<reference evidence="3" key="2">
    <citation type="submission" date="2025-09" db="UniProtKB">
        <authorList>
            <consortium name="Ensembl"/>
        </authorList>
    </citation>
    <scope>IDENTIFICATION</scope>
</reference>
<sequence length="328" mass="35250">RWRSSSPTWTPPLCPPQLDRMALDPLSKQLEDVWQFIKKFLSEGPRFDADSAAGFKRQLFERVKCISCDRPVTMMTGPHMITIRKPAQRPRPASANGYEYLTRPQRNLPPQTCWQCQAHHPTGTLKRLARPPDLATLYPYGDPSTLTYDHVSRGEGRRPCRIRPRAGLGGAPRGPQCSAAPSPWANPLLLPPAAFGSLFLLSSKGTAGEISHAQRPQAAEAGAPESAVPTGCGAVCFHLCRVSRERISASSCTAAGGSNGTLLMRQRQPWQHQQIRRGLALGSPVDARTPPGAGGGGGPREPPSQGASSPSSPRWTSSALTVSSTKAG</sequence>
<dbReference type="Pfam" id="PF16043">
    <property type="entry name" value="DUF4795"/>
    <property type="match status" value="1"/>
</dbReference>
<dbReference type="PANTHER" id="PTHR47080">
    <property type="entry name" value="CHROMOSOME 16 OPEN READING FRAME 96"/>
    <property type="match status" value="1"/>
</dbReference>
<feature type="compositionally biased region" description="Polar residues" evidence="1">
    <location>
        <begin position="319"/>
        <end position="328"/>
    </location>
</feature>
<evidence type="ECO:0000259" key="2">
    <source>
        <dbReference type="Pfam" id="PF16043"/>
    </source>
</evidence>
<keyword evidence="4" id="KW-1185">Reference proteome</keyword>
<evidence type="ECO:0000313" key="4">
    <source>
        <dbReference type="Proteomes" id="UP000694545"/>
    </source>
</evidence>
<dbReference type="Ensembl" id="ENSVKKT00000011969.1">
    <property type="protein sequence ID" value="ENSVKKP00000011690.1"/>
    <property type="gene ID" value="ENSVKKG00000008137.1"/>
</dbReference>
<feature type="region of interest" description="Disordered" evidence="1">
    <location>
        <begin position="267"/>
        <end position="328"/>
    </location>
</feature>
<feature type="compositionally biased region" description="Low complexity" evidence="1">
    <location>
        <begin position="303"/>
        <end position="318"/>
    </location>
</feature>
<dbReference type="InterPro" id="IPR032013">
    <property type="entry name" value="DUF4795"/>
</dbReference>
<evidence type="ECO:0000313" key="3">
    <source>
        <dbReference type="Ensembl" id="ENSVKKP00000011690.1"/>
    </source>
</evidence>